<feature type="repeat" description="PPR" evidence="2">
    <location>
        <begin position="584"/>
        <end position="618"/>
    </location>
</feature>
<organism evidence="5 6">
    <name type="scientific">Cyclotella cryptica</name>
    <dbReference type="NCBI Taxonomy" id="29204"/>
    <lineage>
        <taxon>Eukaryota</taxon>
        <taxon>Sar</taxon>
        <taxon>Stramenopiles</taxon>
        <taxon>Ochrophyta</taxon>
        <taxon>Bacillariophyta</taxon>
        <taxon>Coscinodiscophyceae</taxon>
        <taxon>Thalassiosirophycidae</taxon>
        <taxon>Stephanodiscales</taxon>
        <taxon>Stephanodiscaceae</taxon>
        <taxon>Cyclotella</taxon>
    </lineage>
</organism>
<accession>A0ABD3PIT8</accession>
<dbReference type="Gene3D" id="1.25.40.10">
    <property type="entry name" value="Tetratricopeptide repeat domain"/>
    <property type="match status" value="4"/>
</dbReference>
<feature type="repeat" description="PPR" evidence="2">
    <location>
        <begin position="425"/>
        <end position="459"/>
    </location>
</feature>
<dbReference type="Pfam" id="PF01535">
    <property type="entry name" value="PPR"/>
    <property type="match status" value="2"/>
</dbReference>
<feature type="transmembrane region" description="Helical" evidence="4">
    <location>
        <begin position="95"/>
        <end position="115"/>
    </location>
</feature>
<evidence type="ECO:0000313" key="6">
    <source>
        <dbReference type="Proteomes" id="UP001516023"/>
    </source>
</evidence>
<evidence type="ECO:0000256" key="3">
    <source>
        <dbReference type="SAM" id="MobiDB-lite"/>
    </source>
</evidence>
<evidence type="ECO:0008006" key="7">
    <source>
        <dbReference type="Google" id="ProtNLM"/>
    </source>
</evidence>
<dbReference type="PANTHER" id="PTHR46128:SF329">
    <property type="entry name" value="MITOCHONDRIAL GROUP I INTRON SPLICING FACTOR DMR1"/>
    <property type="match status" value="1"/>
</dbReference>
<reference evidence="5 6" key="1">
    <citation type="journal article" date="2020" name="G3 (Bethesda)">
        <title>Improved Reference Genome for Cyclotella cryptica CCMP332, a Model for Cell Wall Morphogenesis, Salinity Adaptation, and Lipid Production in Diatoms (Bacillariophyta).</title>
        <authorList>
            <person name="Roberts W.R."/>
            <person name="Downey K.M."/>
            <person name="Ruck E.C."/>
            <person name="Traller J.C."/>
            <person name="Alverson A.J."/>
        </authorList>
    </citation>
    <scope>NUCLEOTIDE SEQUENCE [LARGE SCALE GENOMIC DNA]</scope>
    <source>
        <strain evidence="5 6">CCMP332</strain>
    </source>
</reference>
<dbReference type="InterPro" id="IPR050872">
    <property type="entry name" value="PPR_P_subfamily"/>
</dbReference>
<dbReference type="AlphaFoldDB" id="A0ABD3PIT8"/>
<evidence type="ECO:0000256" key="4">
    <source>
        <dbReference type="SAM" id="Phobius"/>
    </source>
</evidence>
<proteinExistence type="inferred from homology"/>
<dbReference type="InterPro" id="IPR002885">
    <property type="entry name" value="PPR_rpt"/>
</dbReference>
<sequence>MDTISHYQQNTSKDKASMSPPLAYKRHDESHPVQCHAALPLADEDTDPSRPCHLNREKHCMNDAMERGTSIISLRDARYDKFLVSMRHFARRPHLCLFSIILLSLISTFNSAVAWSTPAIHSLTPFSNTASSITYVPVFHENERRSFRLHAASKHPSKSALNRHRPASSLDAPLLRELNQQLESLLSFLETTMDPTTEHAVRDTTDHNHNALSSNEQPLAILQEMLTHLKNYTLATPHPTLRPMASSILDKAFRAVSTQSFSPPYTVHKINLGMKTLELQLQSSSLLIKPYDSIPRGVWLRALRALTCSSSSGGGGGEVCYDRTVRCITTISGRGESKDGREWITPADAAFRILQRLVTMRGVRAVTTKHSPTRRQQQQRQMTMLDERDFNMVLHAYASLSTNQMHSAHRVLALQERTGHAPPLSPVAYSILLKAYGRWRDVENVETTLWHARRNGVLPDIVMANTVLDAYVNCGLVGKAEELFDALAGKDGASSSVAVRDYWPLLPPNIRTYNTMLKGMATEGRLDDALILSDTMLAKGIWDDITTNTLVKVAVTAQEFEVAESLLANHTSTNLPPSRSDHPNVEAYTELIDGYAKDGQLEKALEIMQLMQKRGVTPNEYTYTCIVGALARNNKVRQAKKMMEYVTSLHFPSSNRGRRVLTPTFNAFLSGLLSMDGTMDQGNAGGQSHSLNILEALNTLSEMEKMNIYPNVVTVTLLIDGLANCNPPRCKEAKDLVQHLEFTMRVKQKGEYSTAASEGYSNQISLSNAKIATALIRAYGRANDIDAATESFRRIAHPDVVALNALLDACCRCSQLKRAFDMFEKYASFEKWRDEEFVVDIGADGEETRLRPIKPDVVTYTTLIAAILQLKNKNASKRASRLYNEMKQRWRISPDTVLIDKILMAMTSGGPRGFETDDIQFTLTALRDGDRLHWEGEQYEKRKKAVRSVLMACSSEVWKKDKTGYGLMNSVEPPETDDPLFLKKGWNKIDSGFRLWGGGNADGGESINSEGDKEKSVDSFLASKGWNDIDSGFRIL</sequence>
<dbReference type="NCBIfam" id="TIGR00756">
    <property type="entry name" value="PPR"/>
    <property type="match status" value="1"/>
</dbReference>
<keyword evidence="4" id="KW-0472">Membrane</keyword>
<dbReference type="PANTHER" id="PTHR46128">
    <property type="entry name" value="MITOCHONDRIAL GROUP I INTRON SPLICING FACTOR CCM1"/>
    <property type="match status" value="1"/>
</dbReference>
<gene>
    <name evidence="5" type="ORF">HJC23_011800</name>
</gene>
<keyword evidence="4" id="KW-0812">Transmembrane</keyword>
<keyword evidence="6" id="KW-1185">Reference proteome</keyword>
<evidence type="ECO:0000256" key="1">
    <source>
        <dbReference type="ARBA" id="ARBA00007626"/>
    </source>
</evidence>
<dbReference type="Pfam" id="PF13812">
    <property type="entry name" value="PPR_3"/>
    <property type="match status" value="1"/>
</dbReference>
<dbReference type="Pfam" id="PF13041">
    <property type="entry name" value="PPR_2"/>
    <property type="match status" value="1"/>
</dbReference>
<dbReference type="PROSITE" id="PS51375">
    <property type="entry name" value="PPR"/>
    <property type="match status" value="3"/>
</dbReference>
<comment type="similarity">
    <text evidence="1">Belongs to the PPR family. P subfamily.</text>
</comment>
<name>A0ABD3PIT8_9STRA</name>
<dbReference type="InterPro" id="IPR011990">
    <property type="entry name" value="TPR-like_helical_dom_sf"/>
</dbReference>
<comment type="caution">
    <text evidence="5">The sequence shown here is derived from an EMBL/GenBank/DDBJ whole genome shotgun (WGS) entry which is preliminary data.</text>
</comment>
<dbReference type="Proteomes" id="UP001516023">
    <property type="component" value="Unassembled WGS sequence"/>
</dbReference>
<protein>
    <recommendedName>
        <fullName evidence="7">Pentacotripeptide-repeat region of PRORP domain-containing protein</fullName>
    </recommendedName>
</protein>
<feature type="region of interest" description="Disordered" evidence="3">
    <location>
        <begin position="1"/>
        <end position="23"/>
    </location>
</feature>
<dbReference type="Pfam" id="PF12854">
    <property type="entry name" value="PPR_1"/>
    <property type="match status" value="1"/>
</dbReference>
<keyword evidence="4" id="KW-1133">Transmembrane helix</keyword>
<evidence type="ECO:0000256" key="2">
    <source>
        <dbReference type="PROSITE-ProRule" id="PRU00708"/>
    </source>
</evidence>
<dbReference type="EMBL" id="JABMIG020000171">
    <property type="protein sequence ID" value="KAL3787652.1"/>
    <property type="molecule type" value="Genomic_DNA"/>
</dbReference>
<feature type="repeat" description="PPR" evidence="2">
    <location>
        <begin position="509"/>
        <end position="543"/>
    </location>
</feature>
<evidence type="ECO:0000313" key="5">
    <source>
        <dbReference type="EMBL" id="KAL3787652.1"/>
    </source>
</evidence>
<feature type="compositionally biased region" description="Polar residues" evidence="3">
    <location>
        <begin position="1"/>
        <end position="11"/>
    </location>
</feature>